<dbReference type="EMBL" id="JAUIZM010000014">
    <property type="protein sequence ID" value="KAK1352992.1"/>
    <property type="molecule type" value="Genomic_DNA"/>
</dbReference>
<evidence type="ECO:0000256" key="1">
    <source>
        <dbReference type="SAM" id="MobiDB-lite"/>
    </source>
</evidence>
<name>A0AAD8GRD8_9APIA</name>
<protein>
    <submittedName>
        <fullName evidence="2">Uncharacterized protein</fullName>
    </submittedName>
</protein>
<dbReference type="AlphaFoldDB" id="A0AAD8GRD8"/>
<gene>
    <name evidence="2" type="ORF">POM88_052830</name>
</gene>
<accession>A0AAD8GRD8</accession>
<evidence type="ECO:0000313" key="2">
    <source>
        <dbReference type="EMBL" id="KAK1352992.1"/>
    </source>
</evidence>
<evidence type="ECO:0000313" key="3">
    <source>
        <dbReference type="Proteomes" id="UP001237642"/>
    </source>
</evidence>
<keyword evidence="3" id="KW-1185">Reference proteome</keyword>
<reference evidence="2" key="1">
    <citation type="submission" date="2023-02" db="EMBL/GenBank/DDBJ databases">
        <title>Genome of toxic invasive species Heracleum sosnowskyi carries increased number of genes despite the absence of recent whole-genome duplications.</title>
        <authorList>
            <person name="Schelkunov M."/>
            <person name="Shtratnikova V."/>
            <person name="Makarenko M."/>
            <person name="Klepikova A."/>
            <person name="Omelchenko D."/>
            <person name="Novikova G."/>
            <person name="Obukhova E."/>
            <person name="Bogdanov V."/>
            <person name="Penin A."/>
            <person name="Logacheva M."/>
        </authorList>
    </citation>
    <scope>NUCLEOTIDE SEQUENCE</scope>
    <source>
        <strain evidence="2">Hsosn_3</strain>
        <tissue evidence="2">Leaf</tissue>
    </source>
</reference>
<comment type="caution">
    <text evidence="2">The sequence shown here is derived from an EMBL/GenBank/DDBJ whole genome shotgun (WGS) entry which is preliminary data.</text>
</comment>
<organism evidence="2 3">
    <name type="scientific">Heracleum sosnowskyi</name>
    <dbReference type="NCBI Taxonomy" id="360622"/>
    <lineage>
        <taxon>Eukaryota</taxon>
        <taxon>Viridiplantae</taxon>
        <taxon>Streptophyta</taxon>
        <taxon>Embryophyta</taxon>
        <taxon>Tracheophyta</taxon>
        <taxon>Spermatophyta</taxon>
        <taxon>Magnoliopsida</taxon>
        <taxon>eudicotyledons</taxon>
        <taxon>Gunneridae</taxon>
        <taxon>Pentapetalae</taxon>
        <taxon>asterids</taxon>
        <taxon>campanulids</taxon>
        <taxon>Apiales</taxon>
        <taxon>Apiaceae</taxon>
        <taxon>Apioideae</taxon>
        <taxon>apioid superclade</taxon>
        <taxon>Tordylieae</taxon>
        <taxon>Tordyliinae</taxon>
        <taxon>Heracleum</taxon>
    </lineage>
</organism>
<feature type="compositionally biased region" description="Gly residues" evidence="1">
    <location>
        <begin position="327"/>
        <end position="355"/>
    </location>
</feature>
<proteinExistence type="predicted"/>
<feature type="region of interest" description="Disordered" evidence="1">
    <location>
        <begin position="327"/>
        <end position="377"/>
    </location>
</feature>
<dbReference type="Proteomes" id="UP001237642">
    <property type="component" value="Unassembled WGS sequence"/>
</dbReference>
<reference evidence="2" key="2">
    <citation type="submission" date="2023-05" db="EMBL/GenBank/DDBJ databases">
        <authorList>
            <person name="Schelkunov M.I."/>
        </authorList>
    </citation>
    <scope>NUCLEOTIDE SEQUENCE</scope>
    <source>
        <strain evidence="2">Hsosn_3</strain>
        <tissue evidence="2">Leaf</tissue>
    </source>
</reference>
<sequence>MASNQTVPLTSSLRKAYFKASKITRDSYKTWLRTETDDIEVKLTKAIGKGVFAKTSFSYYVILLGSKCLNKDEPDVEKIIEELYRSNLTKVNHGIFAEIQGESRTDAERALRNPVNKVKVATQLAEIFNDDPSLWNKIRLEWMFTDSSASRTSSTGQFIPGILVYDCSFLISEYIKHGSGVGLSLKDYIDLTSILFNYCDPVPSLGRNIDQQRIFAQANTFTKDTLAHKLVSPPDLAQPIPRGAICGCNADHVCIINEIMYTFDWVNHELVNRKPKEFRTWIHYCDYPGDDHTIHYLTQKDREDLRKYIQESQKYFCVGEKIRYGGGGRSRGGDTSGSGAGGSGAGGSGAGGSTGGSRVVDSEGFEMITRCKGKGKK</sequence>